<evidence type="ECO:0000256" key="3">
    <source>
        <dbReference type="SAM" id="Phobius"/>
    </source>
</evidence>
<feature type="compositionally biased region" description="Polar residues" evidence="2">
    <location>
        <begin position="190"/>
        <end position="218"/>
    </location>
</feature>
<keyword evidence="6" id="KW-1185">Reference proteome</keyword>
<dbReference type="Proteomes" id="UP000023152">
    <property type="component" value="Unassembled WGS sequence"/>
</dbReference>
<keyword evidence="3" id="KW-0812">Transmembrane</keyword>
<feature type="transmembrane region" description="Helical" evidence="3">
    <location>
        <begin position="314"/>
        <end position="333"/>
    </location>
</feature>
<keyword evidence="3" id="KW-1133">Transmembrane helix</keyword>
<feature type="coiled-coil region" evidence="1">
    <location>
        <begin position="15"/>
        <end position="49"/>
    </location>
</feature>
<comment type="caution">
    <text evidence="5">The sequence shown here is derived from an EMBL/GenBank/DDBJ whole genome shotgun (WGS) entry which is preliminary data.</text>
</comment>
<reference evidence="5 6" key="1">
    <citation type="journal article" date="2013" name="Curr. Biol.">
        <title>The Genome of the Foraminiferan Reticulomyxa filosa.</title>
        <authorList>
            <person name="Glockner G."/>
            <person name="Hulsmann N."/>
            <person name="Schleicher M."/>
            <person name="Noegel A.A."/>
            <person name="Eichinger L."/>
            <person name="Gallinger C."/>
            <person name="Pawlowski J."/>
            <person name="Sierra R."/>
            <person name="Euteneuer U."/>
            <person name="Pillet L."/>
            <person name="Moustafa A."/>
            <person name="Platzer M."/>
            <person name="Groth M."/>
            <person name="Szafranski K."/>
            <person name="Schliwa M."/>
        </authorList>
    </citation>
    <scope>NUCLEOTIDE SEQUENCE [LARGE SCALE GENOMIC DNA]</scope>
</reference>
<evidence type="ECO:0000313" key="5">
    <source>
        <dbReference type="EMBL" id="ETO33683.1"/>
    </source>
</evidence>
<organism evidence="5 6">
    <name type="scientific">Reticulomyxa filosa</name>
    <dbReference type="NCBI Taxonomy" id="46433"/>
    <lineage>
        <taxon>Eukaryota</taxon>
        <taxon>Sar</taxon>
        <taxon>Rhizaria</taxon>
        <taxon>Retaria</taxon>
        <taxon>Foraminifera</taxon>
        <taxon>Monothalamids</taxon>
        <taxon>Reticulomyxidae</taxon>
        <taxon>Reticulomyxa</taxon>
    </lineage>
</organism>
<name>X6P6E2_RETFI</name>
<feature type="coiled-coil region" evidence="1">
    <location>
        <begin position="77"/>
        <end position="180"/>
    </location>
</feature>
<dbReference type="PROSITE" id="PS50105">
    <property type="entry name" value="SAM_DOMAIN"/>
    <property type="match status" value="1"/>
</dbReference>
<sequence>MCLLAKGALETNNSSQDIRDQYNQVLQQIVNLQNRMAELEQEINSQLGDVKKEIIQRCDHNSEHLRTFIEKEHELFLARLQQNSAREELSVMSKQQEDQIQRIAALEQTNQQQMALLSTQQREFEQMKQQYTLLNEQRANDRRQSHLNTELLQHQLEEAKAENQKQIEQQQTIIEEQLEKEKTSLWNRFFSKNTPSANNKPTGAVEQANSQTNLESQQPLPPAEDKKQSNEPPRERPSRPTREKRPLDPHQYRTWDSDDVYYWLSEAENGKWQDWASVLYRNQISGDMLDDLNGQDLVQLGIETLGARKKLLQMIKSLQVSLLFAIFFFLSTIKKKK</sequence>
<keyword evidence="3" id="KW-0472">Membrane</keyword>
<dbReference type="OrthoDB" id="445896at2759"/>
<accession>X6P6E2</accession>
<gene>
    <name evidence="5" type="ORF">RFI_03421</name>
</gene>
<feature type="region of interest" description="Disordered" evidence="2">
    <location>
        <begin position="190"/>
        <end position="251"/>
    </location>
</feature>
<evidence type="ECO:0000313" key="6">
    <source>
        <dbReference type="Proteomes" id="UP000023152"/>
    </source>
</evidence>
<dbReference type="SUPFAM" id="SSF47769">
    <property type="entry name" value="SAM/Pointed domain"/>
    <property type="match status" value="1"/>
</dbReference>
<evidence type="ECO:0000256" key="2">
    <source>
        <dbReference type="SAM" id="MobiDB-lite"/>
    </source>
</evidence>
<dbReference type="EMBL" id="ASPP01003200">
    <property type="protein sequence ID" value="ETO33683.1"/>
    <property type="molecule type" value="Genomic_DNA"/>
</dbReference>
<proteinExistence type="predicted"/>
<dbReference type="InterPro" id="IPR013761">
    <property type="entry name" value="SAM/pointed_sf"/>
</dbReference>
<dbReference type="Pfam" id="PF00536">
    <property type="entry name" value="SAM_1"/>
    <property type="match status" value="1"/>
</dbReference>
<dbReference type="Gene3D" id="1.10.150.50">
    <property type="entry name" value="Transcription Factor, Ets-1"/>
    <property type="match status" value="1"/>
</dbReference>
<feature type="domain" description="SAM" evidence="4">
    <location>
        <begin position="255"/>
        <end position="321"/>
    </location>
</feature>
<feature type="compositionally biased region" description="Basic and acidic residues" evidence="2">
    <location>
        <begin position="223"/>
        <end position="251"/>
    </location>
</feature>
<dbReference type="AlphaFoldDB" id="X6P6E2"/>
<evidence type="ECO:0000256" key="1">
    <source>
        <dbReference type="SAM" id="Coils"/>
    </source>
</evidence>
<dbReference type="InterPro" id="IPR001660">
    <property type="entry name" value="SAM"/>
</dbReference>
<evidence type="ECO:0000259" key="4">
    <source>
        <dbReference type="PROSITE" id="PS50105"/>
    </source>
</evidence>
<keyword evidence="1" id="KW-0175">Coiled coil</keyword>
<dbReference type="SMART" id="SM00454">
    <property type="entry name" value="SAM"/>
    <property type="match status" value="1"/>
</dbReference>
<protein>
    <recommendedName>
        <fullName evidence="4">SAM domain-containing protein</fullName>
    </recommendedName>
</protein>